<gene>
    <name evidence="2" type="ORF">C7435_1731</name>
</gene>
<evidence type="ECO:0000313" key="2">
    <source>
        <dbReference type="EMBL" id="RKR00523.1"/>
    </source>
</evidence>
<comment type="caution">
    <text evidence="2">The sequence shown here is derived from an EMBL/GenBank/DDBJ whole genome shotgun (WGS) entry which is preliminary data.</text>
</comment>
<proteinExistence type="predicted"/>
<dbReference type="AlphaFoldDB" id="A0A495DE34"/>
<sequence length="139" mass="15088">MSDNPGIPLPVRIATLGLACLPMLYMGLWSAMIIGSFSGLWHPKLGDLDIGTAILRSDPIEIIGFAAMSVCWLAGLVCLVLNRRAAILALGLACLIHLVVWLKITDGQYYSGQFGLIVILIEMLAITLAHFTTRGRRLI</sequence>
<feature type="transmembrane region" description="Helical" evidence="1">
    <location>
        <begin position="110"/>
        <end position="131"/>
    </location>
</feature>
<dbReference type="Proteomes" id="UP000273675">
    <property type="component" value="Unassembled WGS sequence"/>
</dbReference>
<protein>
    <submittedName>
        <fullName evidence="2">Uncharacterized protein</fullName>
    </submittedName>
</protein>
<evidence type="ECO:0000313" key="3">
    <source>
        <dbReference type="Proteomes" id="UP000273675"/>
    </source>
</evidence>
<evidence type="ECO:0000256" key="1">
    <source>
        <dbReference type="SAM" id="Phobius"/>
    </source>
</evidence>
<name>A0A495DE34_9PROT</name>
<dbReference type="RefSeq" id="WP_147422661.1">
    <property type="nucleotide sequence ID" value="NZ_RBIM01000003.1"/>
</dbReference>
<reference evidence="2 3" key="1">
    <citation type="submission" date="2018-10" db="EMBL/GenBank/DDBJ databases">
        <title>Genomic Encyclopedia of Type Strains, Phase IV (KMG-IV): sequencing the most valuable type-strain genomes for metagenomic binning, comparative biology and taxonomic classification.</title>
        <authorList>
            <person name="Goeker M."/>
        </authorList>
    </citation>
    <scope>NUCLEOTIDE SEQUENCE [LARGE SCALE GENOMIC DNA]</scope>
    <source>
        <strain evidence="2 3">DSM 4734</strain>
    </source>
</reference>
<keyword evidence="1" id="KW-1133">Transmembrane helix</keyword>
<feature type="transmembrane region" description="Helical" evidence="1">
    <location>
        <begin position="86"/>
        <end position="104"/>
    </location>
</feature>
<feature type="transmembrane region" description="Helical" evidence="1">
    <location>
        <begin position="12"/>
        <end position="42"/>
    </location>
</feature>
<feature type="transmembrane region" description="Helical" evidence="1">
    <location>
        <begin position="62"/>
        <end position="81"/>
    </location>
</feature>
<keyword evidence="1" id="KW-0472">Membrane</keyword>
<keyword evidence="1" id="KW-0812">Transmembrane</keyword>
<organism evidence="2 3">
    <name type="scientific">Maricaulis maris</name>
    <dbReference type="NCBI Taxonomy" id="74318"/>
    <lineage>
        <taxon>Bacteria</taxon>
        <taxon>Pseudomonadati</taxon>
        <taxon>Pseudomonadota</taxon>
        <taxon>Alphaproteobacteria</taxon>
        <taxon>Maricaulales</taxon>
        <taxon>Maricaulaceae</taxon>
        <taxon>Maricaulis</taxon>
    </lineage>
</organism>
<dbReference type="OrthoDB" id="9941471at2"/>
<dbReference type="EMBL" id="RBIM01000003">
    <property type="protein sequence ID" value="RKR00523.1"/>
    <property type="molecule type" value="Genomic_DNA"/>
</dbReference>
<accession>A0A495DE34</accession>